<feature type="chain" id="PRO_5046360866" description="TonB C-terminal domain-containing protein" evidence="1">
    <location>
        <begin position="24"/>
        <end position="166"/>
    </location>
</feature>
<organism evidence="2 3">
    <name type="scientific">Methylobacterium komagatae</name>
    <dbReference type="NCBI Taxonomy" id="374425"/>
    <lineage>
        <taxon>Bacteria</taxon>
        <taxon>Pseudomonadati</taxon>
        <taxon>Pseudomonadota</taxon>
        <taxon>Alphaproteobacteria</taxon>
        <taxon>Hyphomicrobiales</taxon>
        <taxon>Methylobacteriaceae</taxon>
        <taxon>Methylobacterium</taxon>
    </lineage>
</organism>
<evidence type="ECO:0000313" key="3">
    <source>
        <dbReference type="Proteomes" id="UP001596292"/>
    </source>
</evidence>
<evidence type="ECO:0000313" key="2">
    <source>
        <dbReference type="EMBL" id="MFC6792109.1"/>
    </source>
</evidence>
<accession>A0ABW2BQI2</accession>
<name>A0ABW2BQI2_9HYPH</name>
<evidence type="ECO:0000256" key="1">
    <source>
        <dbReference type="SAM" id="SignalP"/>
    </source>
</evidence>
<protein>
    <recommendedName>
        <fullName evidence="4">TonB C-terminal domain-containing protein</fullName>
    </recommendedName>
</protein>
<keyword evidence="1" id="KW-0732">Signal</keyword>
<dbReference type="RefSeq" id="WP_378973655.1">
    <property type="nucleotide sequence ID" value="NZ_JBHSWN010000001.1"/>
</dbReference>
<proteinExistence type="predicted"/>
<comment type="caution">
    <text evidence="2">The sequence shown here is derived from an EMBL/GenBank/DDBJ whole genome shotgun (WGS) entry which is preliminary data.</text>
</comment>
<dbReference type="EMBL" id="JBHSWN010000001">
    <property type="protein sequence ID" value="MFC6792109.1"/>
    <property type="molecule type" value="Genomic_DNA"/>
</dbReference>
<keyword evidence="3" id="KW-1185">Reference proteome</keyword>
<reference evidence="3" key="1">
    <citation type="journal article" date="2019" name="Int. J. Syst. Evol. Microbiol.">
        <title>The Global Catalogue of Microorganisms (GCM) 10K type strain sequencing project: providing services to taxonomists for standard genome sequencing and annotation.</title>
        <authorList>
            <consortium name="The Broad Institute Genomics Platform"/>
            <consortium name="The Broad Institute Genome Sequencing Center for Infectious Disease"/>
            <person name="Wu L."/>
            <person name="Ma J."/>
        </authorList>
    </citation>
    <scope>NUCLEOTIDE SEQUENCE [LARGE SCALE GENOMIC DNA]</scope>
    <source>
        <strain evidence="3">CCUG 48316</strain>
    </source>
</reference>
<sequence length="166" mass="17247">MRLAFRPVLLGVLVLGAASSARAYDGGHLFSGYVYTPGGGYPLALPETLRATIAVPLADKPAGAANTLRQLFPALAACWSAPRFTAAPQGPDVQVTARLSLRRDGSLIGTPRITYTAGVSDGDRPALTQATVAALGRCTPVRLTPGLGRAIAGRPMALRFVYHPPA</sequence>
<gene>
    <name evidence="2" type="ORF">ACFQE0_22535</name>
</gene>
<feature type="signal peptide" evidence="1">
    <location>
        <begin position="1"/>
        <end position="23"/>
    </location>
</feature>
<evidence type="ECO:0008006" key="4">
    <source>
        <dbReference type="Google" id="ProtNLM"/>
    </source>
</evidence>
<dbReference type="Proteomes" id="UP001596292">
    <property type="component" value="Unassembled WGS sequence"/>
</dbReference>